<dbReference type="EMBL" id="CP097770">
    <property type="protein sequence ID" value="URJ49664.1"/>
    <property type="molecule type" value="Genomic_DNA"/>
</dbReference>
<dbReference type="CDD" id="cd06261">
    <property type="entry name" value="TM_PBP2"/>
    <property type="match status" value="1"/>
</dbReference>
<evidence type="ECO:0000256" key="5">
    <source>
        <dbReference type="ARBA" id="ARBA00022692"/>
    </source>
</evidence>
<comment type="subunit">
    <text evidence="11">The complex is composed of two ATP-binding proteins (NikD and NikE), two transmembrane proteins (NikB and NikC) and a solute-binding protein (NikA).</text>
</comment>
<evidence type="ECO:0000256" key="3">
    <source>
        <dbReference type="ARBA" id="ARBA00022475"/>
    </source>
</evidence>
<keyword evidence="8" id="KW-0921">Nickel transport</keyword>
<evidence type="ECO:0000313" key="16">
    <source>
        <dbReference type="Proteomes" id="UP001055784"/>
    </source>
</evidence>
<comment type="similarity">
    <text evidence="10">Belongs to the binding-protein-dependent transport system permease family. OppBC subfamily.</text>
</comment>
<evidence type="ECO:0000256" key="10">
    <source>
        <dbReference type="ARBA" id="ARBA00024202"/>
    </source>
</evidence>
<dbReference type="Proteomes" id="UP001055784">
    <property type="component" value="Chromosome"/>
</dbReference>
<evidence type="ECO:0000256" key="4">
    <source>
        <dbReference type="ARBA" id="ARBA00022596"/>
    </source>
</evidence>
<keyword evidence="7" id="KW-0406">Ion transport</keyword>
<sequence length="309" mass="34246">MIRFILERVAQLLIIVFVVSTLTFVLMRLAPGDPATILLTAHNVPASEEALTTLRQELGLNEPFHIQYVNWLRDVFTGHWGTSYVSKESVLAELWNRLPATVELAAAGFAVMTVLTLGLGLAASLKISGPLDRLGRLFALLGSSIPSFWLGFLLIYLFSVRLGWLPSMGREDWTHLVLPALTLGAGLGAVQARVLRAQMLELGDRNFVKAAKARGFSRMHILFFEIFKHAVLPIITLLGTNLSFMLAGNVIVETIFSWPGLGKYFIDAITQRDYPVIQGYVIFAVFLIVGVQCLVDVVQTAIDPRLRLR</sequence>
<dbReference type="SUPFAM" id="SSF161098">
    <property type="entry name" value="MetI-like"/>
    <property type="match status" value="1"/>
</dbReference>
<dbReference type="NCBIfam" id="NF045470">
    <property type="entry name" value="Opp2B"/>
    <property type="match status" value="1"/>
</dbReference>
<dbReference type="GO" id="GO:0015099">
    <property type="term" value="F:nickel cation transmembrane transporter activity"/>
    <property type="evidence" value="ECO:0007669"/>
    <property type="project" value="InterPro"/>
</dbReference>
<evidence type="ECO:0000256" key="6">
    <source>
        <dbReference type="ARBA" id="ARBA00022989"/>
    </source>
</evidence>
<feature type="transmembrane region" description="Helical" evidence="13">
    <location>
        <begin position="176"/>
        <end position="195"/>
    </location>
</feature>
<dbReference type="InterPro" id="IPR035906">
    <property type="entry name" value="MetI-like_sf"/>
</dbReference>
<dbReference type="Pfam" id="PF00528">
    <property type="entry name" value="BPD_transp_1"/>
    <property type="match status" value="1"/>
</dbReference>
<dbReference type="AlphaFoldDB" id="A0A074LCQ9"/>
<feature type="domain" description="ABC transmembrane type-1" evidence="14">
    <location>
        <begin position="98"/>
        <end position="299"/>
    </location>
</feature>
<keyword evidence="2 13" id="KW-0813">Transport</keyword>
<evidence type="ECO:0000256" key="13">
    <source>
        <dbReference type="RuleBase" id="RU363032"/>
    </source>
</evidence>
<evidence type="ECO:0000256" key="12">
    <source>
        <dbReference type="ARBA" id="ARBA00044774"/>
    </source>
</evidence>
<dbReference type="RefSeq" id="WP_039271928.1">
    <property type="nucleotide sequence ID" value="NZ_CP015423.1"/>
</dbReference>
<accession>A0A074LCQ9</accession>
<comment type="subcellular location">
    <subcellularLocation>
        <location evidence="1 13">Cell membrane</location>
        <topology evidence="1 13">Multi-pass membrane protein</topology>
    </subcellularLocation>
</comment>
<dbReference type="PROSITE" id="PS50928">
    <property type="entry name" value="ABC_TM1"/>
    <property type="match status" value="1"/>
</dbReference>
<evidence type="ECO:0000256" key="9">
    <source>
        <dbReference type="ARBA" id="ARBA00023136"/>
    </source>
</evidence>
<keyword evidence="5 13" id="KW-0812">Transmembrane</keyword>
<gene>
    <name evidence="15" type="ORF">MF626_004063</name>
</gene>
<evidence type="ECO:0000259" key="14">
    <source>
        <dbReference type="PROSITE" id="PS50928"/>
    </source>
</evidence>
<evidence type="ECO:0000313" key="15">
    <source>
        <dbReference type="EMBL" id="URJ49664.1"/>
    </source>
</evidence>
<dbReference type="GO" id="GO:0005886">
    <property type="term" value="C:plasma membrane"/>
    <property type="evidence" value="ECO:0007669"/>
    <property type="project" value="UniProtKB-SubCell"/>
</dbReference>
<evidence type="ECO:0000256" key="8">
    <source>
        <dbReference type="ARBA" id="ARBA00023112"/>
    </source>
</evidence>
<feature type="transmembrane region" description="Helical" evidence="13">
    <location>
        <begin position="12"/>
        <end position="30"/>
    </location>
</feature>
<proteinExistence type="inferred from homology"/>
<feature type="transmembrane region" description="Helical" evidence="13">
    <location>
        <begin position="280"/>
        <end position="302"/>
    </location>
</feature>
<name>A0A074LCQ9_PAEPO</name>
<organism evidence="15 16">
    <name type="scientific">Paenibacillus polymyxa</name>
    <name type="common">Bacillus polymyxa</name>
    <dbReference type="NCBI Taxonomy" id="1406"/>
    <lineage>
        <taxon>Bacteria</taxon>
        <taxon>Bacillati</taxon>
        <taxon>Bacillota</taxon>
        <taxon>Bacilli</taxon>
        <taxon>Bacillales</taxon>
        <taxon>Paenibacillaceae</taxon>
        <taxon>Paenibacillus</taxon>
    </lineage>
</organism>
<dbReference type="InterPro" id="IPR050045">
    <property type="entry name" value="Opp2B"/>
</dbReference>
<keyword evidence="3" id="KW-1003">Cell membrane</keyword>
<evidence type="ECO:0000256" key="1">
    <source>
        <dbReference type="ARBA" id="ARBA00004651"/>
    </source>
</evidence>
<dbReference type="InterPro" id="IPR045621">
    <property type="entry name" value="BPD_transp_1_N"/>
</dbReference>
<protein>
    <recommendedName>
        <fullName evidence="12">Nickel import system permease protein NikB</fullName>
    </recommendedName>
</protein>
<keyword evidence="6 13" id="KW-1133">Transmembrane helix</keyword>
<dbReference type="PANTHER" id="PTHR43163:SF6">
    <property type="entry name" value="DIPEPTIDE TRANSPORT SYSTEM PERMEASE PROTEIN DPPB-RELATED"/>
    <property type="match status" value="1"/>
</dbReference>
<dbReference type="Gene3D" id="1.10.3720.10">
    <property type="entry name" value="MetI-like"/>
    <property type="match status" value="1"/>
</dbReference>
<evidence type="ECO:0000256" key="11">
    <source>
        <dbReference type="ARBA" id="ARBA00038669"/>
    </source>
</evidence>
<keyword evidence="9 13" id="KW-0472">Membrane</keyword>
<dbReference type="PANTHER" id="PTHR43163">
    <property type="entry name" value="DIPEPTIDE TRANSPORT SYSTEM PERMEASE PROTEIN DPPB-RELATED"/>
    <property type="match status" value="1"/>
</dbReference>
<feature type="transmembrane region" description="Helical" evidence="13">
    <location>
        <begin position="104"/>
        <end position="125"/>
    </location>
</feature>
<reference evidence="15" key="1">
    <citation type="submission" date="2022-11" db="EMBL/GenBank/DDBJ databases">
        <authorList>
            <person name="Vasilchenko N.G."/>
            <person name="Prazdnova E.V."/>
            <person name="Gorovtsov A.V."/>
            <person name="Chistyakov V.A."/>
            <person name="Pak M.L."/>
        </authorList>
    </citation>
    <scope>NUCLEOTIDE SEQUENCE</scope>
    <source>
        <strain evidence="15">R 4.5</strain>
    </source>
</reference>
<feature type="transmembrane region" description="Helical" evidence="13">
    <location>
        <begin position="137"/>
        <end position="156"/>
    </location>
</feature>
<keyword evidence="4" id="KW-0533">Nickel</keyword>
<evidence type="ECO:0000256" key="7">
    <source>
        <dbReference type="ARBA" id="ARBA00023065"/>
    </source>
</evidence>
<feature type="transmembrane region" description="Helical" evidence="13">
    <location>
        <begin position="230"/>
        <end position="252"/>
    </location>
</feature>
<evidence type="ECO:0000256" key="2">
    <source>
        <dbReference type="ARBA" id="ARBA00022448"/>
    </source>
</evidence>
<dbReference type="InterPro" id="IPR000515">
    <property type="entry name" value="MetI-like"/>
</dbReference>
<dbReference type="Pfam" id="PF19300">
    <property type="entry name" value="BPD_transp_1_N"/>
    <property type="match status" value="1"/>
</dbReference>